<evidence type="ECO:0000256" key="7">
    <source>
        <dbReference type="SAM" id="MobiDB-lite"/>
    </source>
</evidence>
<keyword evidence="3" id="KW-0813">Transport</keyword>
<evidence type="ECO:0000256" key="4">
    <source>
        <dbReference type="ARBA" id="ARBA00022692"/>
    </source>
</evidence>
<keyword evidence="10" id="KW-1185">Reference proteome</keyword>
<evidence type="ECO:0000256" key="5">
    <source>
        <dbReference type="ARBA" id="ARBA00022989"/>
    </source>
</evidence>
<dbReference type="GO" id="GO:0016020">
    <property type="term" value="C:membrane"/>
    <property type="evidence" value="ECO:0007669"/>
    <property type="project" value="UniProtKB-SubCell"/>
</dbReference>
<dbReference type="RefSeq" id="XP_015654369.1">
    <property type="nucleotide sequence ID" value="XM_015806974.1"/>
</dbReference>
<keyword evidence="5 8" id="KW-1133">Transmembrane helix</keyword>
<dbReference type="Proteomes" id="UP000037923">
    <property type="component" value="Unassembled WGS sequence"/>
</dbReference>
<dbReference type="EMBL" id="LGTL01000022">
    <property type="protein sequence ID" value="KPA75929.1"/>
    <property type="molecule type" value="Genomic_DNA"/>
</dbReference>
<proteinExistence type="inferred from homology"/>
<evidence type="ECO:0000256" key="3">
    <source>
        <dbReference type="ARBA" id="ARBA00022448"/>
    </source>
</evidence>
<dbReference type="PANTHER" id="PTHR31585:SF51">
    <property type="entry name" value="TRANSPORTER, PUTATIVE-RELATED"/>
    <property type="match status" value="1"/>
</dbReference>
<comment type="similarity">
    <text evidence="2">Belongs to the major facilitator superfamily. Folate-biopterin transporter (TC 2.A.71) family.</text>
</comment>
<dbReference type="VEuPathDB" id="TriTrypDB:LpyrH10_22_0570"/>
<dbReference type="InterPro" id="IPR004324">
    <property type="entry name" value="FBT"/>
</dbReference>
<dbReference type="OrthoDB" id="754047at2759"/>
<evidence type="ECO:0000256" key="8">
    <source>
        <dbReference type="SAM" id="Phobius"/>
    </source>
</evidence>
<feature type="transmembrane region" description="Helical" evidence="8">
    <location>
        <begin position="420"/>
        <end position="440"/>
    </location>
</feature>
<feature type="transmembrane region" description="Helical" evidence="8">
    <location>
        <begin position="477"/>
        <end position="496"/>
    </location>
</feature>
<feature type="transmembrane region" description="Helical" evidence="8">
    <location>
        <begin position="655"/>
        <end position="676"/>
    </location>
</feature>
<feature type="transmembrane region" description="Helical" evidence="8">
    <location>
        <begin position="612"/>
        <end position="635"/>
    </location>
</feature>
<feature type="transmembrane region" description="Helical" evidence="8">
    <location>
        <begin position="511"/>
        <end position="535"/>
    </location>
</feature>
<dbReference type="SUPFAM" id="SSF103473">
    <property type="entry name" value="MFS general substrate transporter"/>
    <property type="match status" value="2"/>
</dbReference>
<keyword evidence="4 8" id="KW-0812">Transmembrane</keyword>
<organism evidence="9 10">
    <name type="scientific">Leptomonas pyrrhocoris</name>
    <name type="common">Firebug parasite</name>
    <dbReference type="NCBI Taxonomy" id="157538"/>
    <lineage>
        <taxon>Eukaryota</taxon>
        <taxon>Discoba</taxon>
        <taxon>Euglenozoa</taxon>
        <taxon>Kinetoplastea</taxon>
        <taxon>Metakinetoplastina</taxon>
        <taxon>Trypanosomatida</taxon>
        <taxon>Trypanosomatidae</taxon>
        <taxon>Leishmaniinae</taxon>
        <taxon>Leptomonas</taxon>
    </lineage>
</organism>
<feature type="region of interest" description="Disordered" evidence="7">
    <location>
        <begin position="699"/>
        <end position="723"/>
    </location>
</feature>
<comment type="subcellular location">
    <subcellularLocation>
        <location evidence="1">Membrane</location>
        <topology evidence="1">Multi-pass membrane protein</topology>
    </subcellularLocation>
</comment>
<feature type="transmembrane region" description="Helical" evidence="8">
    <location>
        <begin position="542"/>
        <end position="562"/>
    </location>
</feature>
<name>A0A0M9FU14_LEPPY</name>
<feature type="region of interest" description="Disordered" evidence="7">
    <location>
        <begin position="24"/>
        <end position="57"/>
    </location>
</feature>
<dbReference type="RefSeq" id="XP_015654368.1">
    <property type="nucleotide sequence ID" value="XM_015806973.1"/>
</dbReference>
<feature type="transmembrane region" description="Helical" evidence="8">
    <location>
        <begin position="228"/>
        <end position="248"/>
    </location>
</feature>
<comment type="caution">
    <text evidence="9">The sequence shown here is derived from an EMBL/GenBank/DDBJ whole genome shotgun (WGS) entry which is preliminary data.</text>
</comment>
<dbReference type="InterPro" id="IPR036259">
    <property type="entry name" value="MFS_trans_sf"/>
</dbReference>
<feature type="transmembrane region" description="Helical" evidence="8">
    <location>
        <begin position="254"/>
        <end position="276"/>
    </location>
</feature>
<evidence type="ECO:0000313" key="10">
    <source>
        <dbReference type="Proteomes" id="UP000037923"/>
    </source>
</evidence>
<dbReference type="PANTHER" id="PTHR31585">
    <property type="entry name" value="FOLATE-BIOPTERIN TRANSPORTER 1, CHLOROPLASTIC"/>
    <property type="match status" value="1"/>
</dbReference>
<dbReference type="InterPro" id="IPR039309">
    <property type="entry name" value="BT1"/>
</dbReference>
<evidence type="ECO:0000256" key="6">
    <source>
        <dbReference type="ARBA" id="ARBA00023136"/>
    </source>
</evidence>
<dbReference type="Pfam" id="PF03092">
    <property type="entry name" value="BT1"/>
    <property type="match status" value="1"/>
</dbReference>
<evidence type="ECO:0000256" key="2">
    <source>
        <dbReference type="ARBA" id="ARBA00007015"/>
    </source>
</evidence>
<keyword evidence="6 8" id="KW-0472">Membrane</keyword>
<evidence type="ECO:0000256" key="1">
    <source>
        <dbReference type="ARBA" id="ARBA00004141"/>
    </source>
</evidence>
<protein>
    <submittedName>
        <fullName evidence="9">Putative mitochondrial pteridine transporter ft5</fullName>
    </submittedName>
</protein>
<feature type="transmembrane region" description="Helical" evidence="8">
    <location>
        <begin position="582"/>
        <end position="600"/>
    </location>
</feature>
<evidence type="ECO:0000313" key="9">
    <source>
        <dbReference type="EMBL" id="KPA75929.1"/>
    </source>
</evidence>
<sequence length="723" mass="79998">MPSQSPHASADAHNALDDAIMLTDDEYGNTDDPCGMERAEPPAATAPAANDRWTKETPHEGARRLFRACPWTRSIPVLGNTIAAFGPKLTASVGAFYFMNNGLAENIISASKQPMMMKRYTIDGTRYQRLAGVVTMGSSIKVLMATISDTFAIFGYRKRWYQLGSCVVGFCFCLGYALLPAKPASADTAAAFIFLCTFCRMNSDILTQGHYSRLIRRAPKAGPQLVTWIYWMILIATLIAAVLMGPLADQNKTVNGIFVSAVMHLLPGIIFLFNGYSEKTNQEERVEDARRLREDLRVARLQPVGAPDTSSDVSGEDVRMGIPQETTEQLIYDDEDEHRKSKNSHHHDQHDDNDLLVAKDKLGREAVTPTKTHTVATLDGNEATTAEEWDDVEYVQRDCRTYCGGRLEVNREMVLRNWKIVCYSALMICCVGTMACMTILGTTWDLLYACIVVAVVCIGGAFICLPRVIAKTEVAVFLDFVLYIQLPGALDSFYVADEACVPGGPHFPYSFYTTVGAVIQNVAGLVGVTMFAYVFSKHSFQMVMITTVIMRMVASIFDLMVVERWNLHIGIPDHAMYICGDSIVYQICYQLNYMPLVLVLSRVVPPGSESMVYALMSSIGNLGMTMSNTIGSLLMELAWPIDTTTTPCDFSNVPWLIITGHLAVPVLIIPVSYLFLPRARMCDDIDMNGHVVRKHLEKERAQKDLGAGRPATASEPLHEQTNA</sequence>
<gene>
    <name evidence="9" type="ORF">ABB37_08097</name>
</gene>
<accession>A0A0M9FU14</accession>
<dbReference type="AlphaFoldDB" id="A0A0M9FU14"/>
<reference evidence="9 10" key="1">
    <citation type="submission" date="2015-07" db="EMBL/GenBank/DDBJ databases">
        <title>High-quality genome of monoxenous trypanosomatid Leptomonas pyrrhocoris.</title>
        <authorList>
            <person name="Flegontov P."/>
            <person name="Butenko A."/>
            <person name="Firsov S."/>
            <person name="Vlcek C."/>
            <person name="Logacheva M.D."/>
            <person name="Field M."/>
            <person name="Filatov D."/>
            <person name="Flegontova O."/>
            <person name="Gerasimov E."/>
            <person name="Jackson A.P."/>
            <person name="Kelly S."/>
            <person name="Opperdoes F."/>
            <person name="O'Reilly A."/>
            <person name="Votypka J."/>
            <person name="Yurchenko V."/>
            <person name="Lukes J."/>
        </authorList>
    </citation>
    <scope>NUCLEOTIDE SEQUENCE [LARGE SCALE GENOMIC DNA]</scope>
    <source>
        <strain evidence="9">H10</strain>
    </source>
</reference>
<feature type="transmembrane region" description="Helical" evidence="8">
    <location>
        <begin position="446"/>
        <end position="465"/>
    </location>
</feature>
<dbReference type="EMBL" id="LGTL01000022">
    <property type="protein sequence ID" value="KPA75930.1"/>
    <property type="molecule type" value="Genomic_DNA"/>
</dbReference>
<dbReference type="NCBIfam" id="TIGR00788">
    <property type="entry name" value="fbt"/>
    <property type="match status" value="1"/>
</dbReference>
<dbReference type="GeneID" id="26908382"/>
<feature type="transmembrane region" description="Helical" evidence="8">
    <location>
        <begin position="160"/>
        <end position="178"/>
    </location>
</feature>